<dbReference type="EMBL" id="MU266696">
    <property type="protein sequence ID" value="KAH7919084.1"/>
    <property type="molecule type" value="Genomic_DNA"/>
</dbReference>
<gene>
    <name evidence="1" type="ORF">BV22DRAFT_1075661</name>
</gene>
<reference evidence="1" key="1">
    <citation type="journal article" date="2021" name="New Phytol.">
        <title>Evolutionary innovations through gain and loss of genes in the ectomycorrhizal Boletales.</title>
        <authorList>
            <person name="Wu G."/>
            <person name="Miyauchi S."/>
            <person name="Morin E."/>
            <person name="Kuo A."/>
            <person name="Drula E."/>
            <person name="Varga T."/>
            <person name="Kohler A."/>
            <person name="Feng B."/>
            <person name="Cao Y."/>
            <person name="Lipzen A."/>
            <person name="Daum C."/>
            <person name="Hundley H."/>
            <person name="Pangilinan J."/>
            <person name="Johnson J."/>
            <person name="Barry K."/>
            <person name="LaButti K."/>
            <person name="Ng V."/>
            <person name="Ahrendt S."/>
            <person name="Min B."/>
            <person name="Choi I.G."/>
            <person name="Park H."/>
            <person name="Plett J.M."/>
            <person name="Magnuson J."/>
            <person name="Spatafora J.W."/>
            <person name="Nagy L.G."/>
            <person name="Henrissat B."/>
            <person name="Grigoriev I.V."/>
            <person name="Yang Z.L."/>
            <person name="Xu J."/>
            <person name="Martin F.M."/>
        </authorList>
    </citation>
    <scope>NUCLEOTIDE SEQUENCE</scope>
    <source>
        <strain evidence="1">KUC20120723A-06</strain>
    </source>
</reference>
<dbReference type="Proteomes" id="UP000790709">
    <property type="component" value="Unassembled WGS sequence"/>
</dbReference>
<comment type="caution">
    <text evidence="1">The sequence shown here is derived from an EMBL/GenBank/DDBJ whole genome shotgun (WGS) entry which is preliminary data.</text>
</comment>
<accession>A0ACB8B1G7</accession>
<evidence type="ECO:0000313" key="2">
    <source>
        <dbReference type="Proteomes" id="UP000790709"/>
    </source>
</evidence>
<keyword evidence="2" id="KW-1185">Reference proteome</keyword>
<proteinExistence type="predicted"/>
<protein>
    <submittedName>
        <fullName evidence="1">Uncharacterized protein</fullName>
    </submittedName>
</protein>
<sequence>MAHFSRGDDSHRARSRSRNGEEIRLRDGEEYRIKEQDDRRRAGKGRGDHQSSRSRSRSPYRSRRRSRSRSRSPGRRSRSRENHKYVSGRGRDFEKDKRKRSHSRSMSHSSSENRHHKKKKDKHRKRSRSRDKEKRERKKEKKEKKKKKSAATSSSAQWGKHGIISDSDFYNKSQEFRTWLLEERKINPEAISKDQERKEFAVFVEDFNTATLPHEKYYHMEAYERRMASLRQGEFVPPASDAYDPAADLRAHQTRHKKASVEHESYLSKEQLQELRRVQHERIEAGKMKLMGMEVKQNMGVRMDGTVFDG</sequence>
<organism evidence="1 2">
    <name type="scientific">Leucogyrophana mollusca</name>
    <dbReference type="NCBI Taxonomy" id="85980"/>
    <lineage>
        <taxon>Eukaryota</taxon>
        <taxon>Fungi</taxon>
        <taxon>Dikarya</taxon>
        <taxon>Basidiomycota</taxon>
        <taxon>Agaricomycotina</taxon>
        <taxon>Agaricomycetes</taxon>
        <taxon>Agaricomycetidae</taxon>
        <taxon>Boletales</taxon>
        <taxon>Boletales incertae sedis</taxon>
        <taxon>Leucogyrophana</taxon>
    </lineage>
</organism>
<name>A0ACB8B1G7_9AGAM</name>
<evidence type="ECO:0000313" key="1">
    <source>
        <dbReference type="EMBL" id="KAH7919084.1"/>
    </source>
</evidence>